<comment type="caution">
    <text evidence="5">The sequence shown here is derived from an EMBL/GenBank/DDBJ whole genome shotgun (WGS) entry which is preliminary data.</text>
</comment>
<dbReference type="PATRIC" id="fig|1268237.3.peg.2590"/>
<dbReference type="GO" id="GO:0016887">
    <property type="term" value="F:ATP hydrolysis activity"/>
    <property type="evidence" value="ECO:0007669"/>
    <property type="project" value="InterPro"/>
</dbReference>
<gene>
    <name evidence="5" type="ORF">G114_13153</name>
</gene>
<organism evidence="5 6">
    <name type="scientific">Aeromonas diversa CDC 2478-85</name>
    <dbReference type="NCBI Taxonomy" id="1268237"/>
    <lineage>
        <taxon>Bacteria</taxon>
        <taxon>Pseudomonadati</taxon>
        <taxon>Pseudomonadota</taxon>
        <taxon>Gammaproteobacteria</taxon>
        <taxon>Aeromonadales</taxon>
        <taxon>Aeromonadaceae</taxon>
        <taxon>Aeromonas</taxon>
    </lineage>
</organism>
<keyword evidence="6" id="KW-1185">Reference proteome</keyword>
<dbReference type="RefSeq" id="WP_005355740.1">
    <property type="nucleotide sequence ID" value="NZ_APVG01000034.1"/>
</dbReference>
<dbReference type="Proteomes" id="UP000023775">
    <property type="component" value="Unassembled WGS sequence"/>
</dbReference>
<dbReference type="SUPFAM" id="SSF52540">
    <property type="entry name" value="P-loop containing nucleoside triphosphate hydrolases"/>
    <property type="match status" value="1"/>
</dbReference>
<dbReference type="PANTHER" id="PTHR10803:SF3">
    <property type="entry name" value="ATPASE GET3"/>
    <property type="match status" value="1"/>
</dbReference>
<feature type="domain" description="ArsA/GET3 Anion-transporting ATPase-like" evidence="4">
    <location>
        <begin position="2"/>
        <end position="86"/>
    </location>
</feature>
<evidence type="ECO:0000256" key="1">
    <source>
        <dbReference type="ARBA" id="ARBA00011040"/>
    </source>
</evidence>
<proteinExistence type="inferred from homology"/>
<dbReference type="GO" id="GO:0005524">
    <property type="term" value="F:ATP binding"/>
    <property type="evidence" value="ECO:0007669"/>
    <property type="project" value="InterPro"/>
</dbReference>
<dbReference type="CDD" id="cd02035">
    <property type="entry name" value="ArsA"/>
    <property type="match status" value="1"/>
</dbReference>
<protein>
    <recommendedName>
        <fullName evidence="3">arsenite-transporting ATPase</fullName>
        <ecNumber evidence="3">7.3.2.7</ecNumber>
    </recommendedName>
</protein>
<sequence>PEAETARYREQVLASKGAGLDAAGRALLEEDLRSPCTAEIAVFQAFSRIIREAGRQFVVMDTAPTGHTLLLLDATGAYHREVARQMGSKGLHFTTPMMQLQDPARTKVLIVTLPEPTPVLEAAALQADLRRAGIEPWGWLVNQVLPATVSAPLLRLRACAQRPQLAAVTAQSQRAASVPLQVAEPVGTAALLALT</sequence>
<dbReference type="Gene3D" id="3.40.50.300">
    <property type="entry name" value="P-loop containing nucleotide triphosphate hydrolases"/>
    <property type="match status" value="1"/>
</dbReference>
<dbReference type="InterPro" id="IPR016300">
    <property type="entry name" value="ATPase_ArsA/GET3"/>
</dbReference>
<name>N9VJB1_9GAMM</name>
<dbReference type="AlphaFoldDB" id="N9VJB1"/>
<dbReference type="InterPro" id="IPR025723">
    <property type="entry name" value="ArsA/GET3_ATPase-like"/>
</dbReference>
<evidence type="ECO:0000256" key="2">
    <source>
        <dbReference type="ARBA" id="ARBA00052296"/>
    </source>
</evidence>
<dbReference type="EMBL" id="APVG01000034">
    <property type="protein sequence ID" value="ENY71486.1"/>
    <property type="molecule type" value="Genomic_DNA"/>
</dbReference>
<evidence type="ECO:0000313" key="5">
    <source>
        <dbReference type="EMBL" id="ENY71486.1"/>
    </source>
</evidence>
<dbReference type="InterPro" id="IPR027417">
    <property type="entry name" value="P-loop_NTPase"/>
</dbReference>
<feature type="non-terminal residue" evidence="5">
    <location>
        <position position="1"/>
    </location>
</feature>
<evidence type="ECO:0000259" key="4">
    <source>
        <dbReference type="Pfam" id="PF02374"/>
    </source>
</evidence>
<dbReference type="EC" id="7.3.2.7" evidence="3"/>
<evidence type="ECO:0000256" key="3">
    <source>
        <dbReference type="ARBA" id="ARBA00066752"/>
    </source>
</evidence>
<comment type="catalytic activity">
    <reaction evidence="2">
        <text>arsenite(in) + ATP + H2O = arsenite(out) + ADP + phosphate + H(+)</text>
        <dbReference type="Rhea" id="RHEA:11348"/>
        <dbReference type="ChEBI" id="CHEBI:15377"/>
        <dbReference type="ChEBI" id="CHEBI:15378"/>
        <dbReference type="ChEBI" id="CHEBI:29242"/>
        <dbReference type="ChEBI" id="CHEBI:30616"/>
        <dbReference type="ChEBI" id="CHEBI:43474"/>
        <dbReference type="ChEBI" id="CHEBI:456216"/>
        <dbReference type="EC" id="7.3.2.7"/>
    </reaction>
</comment>
<reference evidence="5 6" key="1">
    <citation type="journal article" date="2013" name="Genome Announc.">
        <title>Draft Genome Sequence of the Aeromonas diversa Type Strain.</title>
        <authorList>
            <person name="Farfan M."/>
            <person name="Spataro N."/>
            <person name="Sanglas A."/>
            <person name="Albarral V."/>
            <person name="Loren J.G."/>
            <person name="Bosch E."/>
            <person name="Fuste M.C."/>
        </authorList>
    </citation>
    <scope>NUCLEOTIDE SEQUENCE [LARGE SCALE GENOMIC DNA]</scope>
    <source>
        <strain evidence="5 6">2478-85</strain>
    </source>
</reference>
<evidence type="ECO:0000313" key="6">
    <source>
        <dbReference type="Proteomes" id="UP000023775"/>
    </source>
</evidence>
<dbReference type="GO" id="GO:0015446">
    <property type="term" value="F:ATPase-coupled arsenite transmembrane transporter activity"/>
    <property type="evidence" value="ECO:0007669"/>
    <property type="project" value="UniProtKB-EC"/>
</dbReference>
<dbReference type="eggNOG" id="COG0003">
    <property type="taxonomic scope" value="Bacteria"/>
</dbReference>
<accession>N9VJB1</accession>
<dbReference type="PANTHER" id="PTHR10803">
    <property type="entry name" value="ARSENICAL PUMP-DRIVING ATPASE ARSENITE-TRANSLOCATING ATPASE"/>
    <property type="match status" value="1"/>
</dbReference>
<dbReference type="Pfam" id="PF02374">
    <property type="entry name" value="ArsA_ATPase"/>
    <property type="match status" value="1"/>
</dbReference>
<comment type="similarity">
    <text evidence="1">Belongs to the arsA ATPase family.</text>
</comment>